<dbReference type="EMBL" id="VJZC01000512">
    <property type="protein sequence ID" value="MPY63115.1"/>
    <property type="molecule type" value="Genomic_DNA"/>
</dbReference>
<protein>
    <submittedName>
        <fullName evidence="1">Uncharacterized protein</fullName>
    </submittedName>
</protein>
<gene>
    <name evidence="1" type="ORF">FNH08_39985</name>
</gene>
<evidence type="ECO:0000313" key="2">
    <source>
        <dbReference type="Proteomes" id="UP000400924"/>
    </source>
</evidence>
<dbReference type="AlphaFoldDB" id="A0A5N8XWN2"/>
<dbReference type="OrthoDB" id="3539696at2"/>
<evidence type="ECO:0000313" key="1">
    <source>
        <dbReference type="EMBL" id="MPY63115.1"/>
    </source>
</evidence>
<comment type="caution">
    <text evidence="1">The sequence shown here is derived from an EMBL/GenBank/DDBJ whole genome shotgun (WGS) entry which is preliminary data.</text>
</comment>
<accession>A0A5N8XWN2</accession>
<dbReference type="Proteomes" id="UP000400924">
    <property type="component" value="Unassembled WGS sequence"/>
</dbReference>
<organism evidence="1 2">
    <name type="scientific">Streptomyces spongiae</name>
    <dbReference type="NCBI Taxonomy" id="565072"/>
    <lineage>
        <taxon>Bacteria</taxon>
        <taxon>Bacillati</taxon>
        <taxon>Actinomycetota</taxon>
        <taxon>Actinomycetes</taxon>
        <taxon>Kitasatosporales</taxon>
        <taxon>Streptomycetaceae</taxon>
        <taxon>Streptomyces</taxon>
    </lineage>
</organism>
<sequence>MKRNLELSSMSEELRDKLSGRVMVTSLIMAMGLAPEQAMDDHNAHLNEISRRDSLTLEEVTYLRAKAGSWTEEYTEGWADGLAEGWARAVVRILQVRDITVTGNTYERITACSDLTILKRWQELALTVTDVSELFATASTKG</sequence>
<keyword evidence="2" id="KW-1185">Reference proteome</keyword>
<reference evidence="1 2" key="1">
    <citation type="submission" date="2019-07" db="EMBL/GenBank/DDBJ databases">
        <title>New species of Amycolatopsis and Streptomyces.</title>
        <authorList>
            <person name="Duangmal K."/>
            <person name="Teo W.F.A."/>
            <person name="Lipun K."/>
        </authorList>
    </citation>
    <scope>NUCLEOTIDE SEQUENCE [LARGE SCALE GENOMIC DNA]</scope>
    <source>
        <strain evidence="1 2">NBRC 106415</strain>
    </source>
</reference>
<dbReference type="RefSeq" id="WP_152776421.1">
    <property type="nucleotide sequence ID" value="NZ_VJZC01000512.1"/>
</dbReference>
<proteinExistence type="predicted"/>
<name>A0A5N8XWN2_9ACTN</name>